<evidence type="ECO:0000313" key="11">
    <source>
        <dbReference type="Proteomes" id="UP000807159"/>
    </source>
</evidence>
<dbReference type="InterPro" id="IPR045199">
    <property type="entry name" value="ATAD2-like"/>
</dbReference>
<evidence type="ECO:0000256" key="7">
    <source>
        <dbReference type="ARBA" id="ARBA00023117"/>
    </source>
</evidence>
<feature type="compositionally biased region" description="Acidic residues" evidence="8">
    <location>
        <begin position="169"/>
        <end position="179"/>
    </location>
</feature>
<name>A0A8T2XNF3_POPDE</name>
<feature type="compositionally biased region" description="Basic and acidic residues" evidence="8">
    <location>
        <begin position="1547"/>
        <end position="1586"/>
    </location>
</feature>
<dbReference type="SMART" id="SM00382">
    <property type="entry name" value="AAA"/>
    <property type="match status" value="1"/>
</dbReference>
<dbReference type="Gene3D" id="3.40.50.300">
    <property type="entry name" value="P-loop containing nucleotide triphosphate hydrolases"/>
    <property type="match status" value="1"/>
</dbReference>
<dbReference type="FunFam" id="3.40.50.300:FF:000061">
    <property type="entry name" value="ATPase family, AAA domain-containing 2"/>
    <property type="match status" value="1"/>
</dbReference>
<dbReference type="PROSITE" id="PS00674">
    <property type="entry name" value="AAA"/>
    <property type="match status" value="1"/>
</dbReference>
<comment type="caution">
    <text evidence="10">The sequence shown here is derived from an EMBL/GenBank/DDBJ whole genome shotgun (WGS) entry which is preliminary data.</text>
</comment>
<sequence>MQLKSGSGLGSSSSPTGARLRKKHKRLDAICETVYNQNHSESLNEEKSGSGQAADLELRRSSRVRRVPEMLDVSPPPAKKRKKMKKKVNLGVSKSYRSGNSSYKIGNSSLRSGNSSSKRVMEEEEEDSEGEEDLDDTPGSWRSRLRTRGRNAGKGGSSGERRRRKLFDDMEAGESELGEGEGGFDGGKFVMGSKRVGRVKALSGLESEEKEGGNGHGSGNVSENDEDEEGEEDDEMEVVRSEDSDESVLDLGGEIDGGNEEETGDDDGVKVKGEEEKERLDGLELERKGDGNENVENVEDDEKMEELVMMDAENERDVDEVNGALVNELEDGQCGADEIKKDDVENVDLTEGVEDRGCCDKNEKDVVEEYVDLTKQVENKGGLDELEGEKDVKVDKMKRDSTSSLGRPKIKQGRCCGLCGCGNDGKPPKRLVQDGGESENEAYSGSSASEDVKYDVWDGFGDEPGWLGRLLGPINDRYGIAGIWVHQNCAVWSPEVYFAGLGCLKNVRAALCRGKALKCSRCGRPGATIGCRVDRCPKTYHLPCARATGCIFDHRKFLIACTYHRHLFQPYGNQHAIRIKKLKAKKMKLQLRKVSNDAWRKDVEAEEKWLENCGEDEEFLKRESKRLHRDLLRIAPVYIGGSDTDGGKLFEGWESVAGLQNVIQCMKEVVILPLLYPEFFSNLGITPPRGVLLHGYPGTGKTLVVRALIGSCARGDKRIAYFARKGADCLGKYVGDAERQLRLLFQVAERCQPSIIFFDEIDGLAPCRSRQQDQTHSSVVSTLLALMDGLKSRGSVIVIGATNRPEAVDPALRRPGRFDREIYFPLPSVGDRAAILSLHTRSWPKPVTGSLLKWIARGTVGFAGADLQALCTQAAIIALKRNFPLHEMLAAAGNRSPGAKRIPLPAFAVEERDWLEALACSPPPCSRREAGIAAYDLVSSPLPTHLIPCLLQPLSTLFVSLYLHEHLWLPPTLLKAAKMFESLIVSSLEKNNLPTDRWWSHIDSFLREADVAKEIWRKLSCAGILTREVICADTDAFAEETDAESVQVEPSAVHNRGMHTSLFREVSFASSKKSGFRVLIAGSPRSGQKHLSSCFLHCFVGNVEIQKVDLATVSQEGHGDMVQGITRILMKCASFQSCMIFLPRIDLWAVETCHKVNDDGDASSINHQVYEEKESSLTNSQVVEEENESPIHQCIPAEMTEPQNAAQSISPAWSSFVEQVESISVSTSLMILATSELPSSELPQRVRHFFENNSSNSRHSTPLEHTVPRFPVHIDGNFNHDTVISLSAEALLRDIIQPFVQLIHLKAHIPTNIPKHHKTSDSILACSNAEYDNQNLCSVVKNEAGTQCPHGPLNVPPPPNNRSLKGKSSMLLAISTFGYQVLRYPHFAELCWVTSKLKEGPCADVSGPWKGWPFNSCIIRPCNSLDKVAAACSSGNIKSKERSGLVRGLLAVGLSAYKGEYNSLREVSFEVRKVLELLVGQVNEKIQAGKDRYQYVRLLSQVAYLEDVVNSWAYALQSLEPDTQVKVANAKLKTMEFPGNDTCADNSVERQHKGDTPDRNIHETERLEESPKGFSDKNQEGGESNKVENGFCDLNPDDRAILSEGGSEQHTILCEGAKTDNHQNSPADNQLVGNITNEQNGTSHRQSEPEITKNLAVTEGNSETLKHSNGYSLTELAPFSENGLCNSGELGALKLSDPGSSCNQSNGLAAEGMVTFDDTEPNHSEHAEDIDISPVENSCPPNSGFVCLYRCCSVCLNAVHDMIQKFLACKLALNKSNLTVEDVHDAVASLSVDLLSVIRKIDITEEISNSFKESSDRNPERYDGFSELHSCQCKSSEDSSIVPTECGCHSVFESVTVKASHSPGSQFGLDPKFIFRDGILVLVDTTEDVSFHCKYETLCLCSLVKSVAMMKQPFG</sequence>
<dbReference type="Proteomes" id="UP000807159">
    <property type="component" value="Chromosome 11"/>
</dbReference>
<feature type="compositionally biased region" description="Low complexity" evidence="8">
    <location>
        <begin position="106"/>
        <end position="117"/>
    </location>
</feature>
<gene>
    <name evidence="10" type="ORF">H0E87_021132</name>
</gene>
<accession>A0A8T2XNF3</accession>
<keyword evidence="2" id="KW-0479">Metal-binding</keyword>
<dbReference type="GO" id="GO:0016887">
    <property type="term" value="F:ATP hydrolysis activity"/>
    <property type="evidence" value="ECO:0007669"/>
    <property type="project" value="InterPro"/>
</dbReference>
<dbReference type="InterPro" id="IPR041569">
    <property type="entry name" value="AAA_lid_3"/>
</dbReference>
<keyword evidence="7" id="KW-0103">Bromodomain</keyword>
<reference evidence="10" key="1">
    <citation type="journal article" date="2021" name="J. Hered.">
        <title>Genome Assembly of Salicaceae Populus deltoides (Eastern Cottonwood) I-69 Based on Nanopore Sequencing and Hi-C Technologies.</title>
        <authorList>
            <person name="Bai S."/>
            <person name="Wu H."/>
            <person name="Zhang J."/>
            <person name="Pan Z."/>
            <person name="Zhao W."/>
            <person name="Li Z."/>
            <person name="Tong C."/>
        </authorList>
    </citation>
    <scope>NUCLEOTIDE SEQUENCE</scope>
    <source>
        <tissue evidence="10">Leaf</tissue>
    </source>
</reference>
<keyword evidence="3" id="KW-0547">Nucleotide-binding</keyword>
<feature type="compositionally biased region" description="Polar residues" evidence="8">
    <location>
        <begin position="95"/>
        <end position="105"/>
    </location>
</feature>
<keyword evidence="6" id="KW-0067">ATP-binding</keyword>
<keyword evidence="11" id="KW-1185">Reference proteome</keyword>
<evidence type="ECO:0000256" key="8">
    <source>
        <dbReference type="SAM" id="MobiDB-lite"/>
    </source>
</evidence>
<evidence type="ECO:0000256" key="1">
    <source>
        <dbReference type="ARBA" id="ARBA00006914"/>
    </source>
</evidence>
<evidence type="ECO:0000256" key="5">
    <source>
        <dbReference type="ARBA" id="ARBA00022833"/>
    </source>
</evidence>
<dbReference type="GO" id="GO:0045815">
    <property type="term" value="P:transcription initiation-coupled chromatin remodeling"/>
    <property type="evidence" value="ECO:0007669"/>
    <property type="project" value="TreeGrafter"/>
</dbReference>
<dbReference type="GO" id="GO:0006334">
    <property type="term" value="P:nucleosome assembly"/>
    <property type="evidence" value="ECO:0007669"/>
    <property type="project" value="TreeGrafter"/>
</dbReference>
<dbReference type="Pfam" id="PF13771">
    <property type="entry name" value="zf-HC5HC2H"/>
    <property type="match status" value="1"/>
</dbReference>
<evidence type="ECO:0000256" key="4">
    <source>
        <dbReference type="ARBA" id="ARBA00022771"/>
    </source>
</evidence>
<dbReference type="SUPFAM" id="SSF52540">
    <property type="entry name" value="P-loop containing nucleoside triphosphate hydrolases"/>
    <property type="match status" value="1"/>
</dbReference>
<dbReference type="PANTHER" id="PTHR23069:SF7">
    <property type="entry name" value="P-LOOP CONTAINING NUCLEOSIDE TRIPHOSPHATE HYDROLASES SUPERFAMILY PROTEIN"/>
    <property type="match status" value="1"/>
</dbReference>
<feature type="compositionally biased region" description="Acidic residues" evidence="8">
    <location>
        <begin position="257"/>
        <end position="266"/>
    </location>
</feature>
<proteinExistence type="inferred from homology"/>
<evidence type="ECO:0000313" key="10">
    <source>
        <dbReference type="EMBL" id="KAH8494626.1"/>
    </source>
</evidence>
<dbReference type="GO" id="GO:0005634">
    <property type="term" value="C:nucleus"/>
    <property type="evidence" value="ECO:0007669"/>
    <property type="project" value="TreeGrafter"/>
</dbReference>
<dbReference type="GO" id="GO:0005524">
    <property type="term" value="F:ATP binding"/>
    <property type="evidence" value="ECO:0007669"/>
    <property type="project" value="UniProtKB-KW"/>
</dbReference>
<feature type="compositionally biased region" description="Basic residues" evidence="8">
    <location>
        <begin position="78"/>
        <end position="88"/>
    </location>
</feature>
<dbReference type="InterPro" id="IPR027417">
    <property type="entry name" value="P-loop_NTPase"/>
</dbReference>
<dbReference type="GO" id="GO:0042393">
    <property type="term" value="F:histone binding"/>
    <property type="evidence" value="ECO:0007669"/>
    <property type="project" value="TreeGrafter"/>
</dbReference>
<dbReference type="Pfam" id="PF17862">
    <property type="entry name" value="AAA_lid_3"/>
    <property type="match status" value="1"/>
</dbReference>
<dbReference type="FunFam" id="1.10.8.60:FF:000084">
    <property type="entry name" value="p-loop containing nucleoside triphosphate hydrolase superfamily protein"/>
    <property type="match status" value="1"/>
</dbReference>
<keyword evidence="5" id="KW-0862">Zinc</keyword>
<dbReference type="InterPro" id="IPR013083">
    <property type="entry name" value="Znf_RING/FYVE/PHD"/>
</dbReference>
<feature type="compositionally biased region" description="Polar residues" evidence="8">
    <location>
        <begin position="1622"/>
        <end position="1644"/>
    </location>
</feature>
<dbReference type="InterPro" id="IPR003960">
    <property type="entry name" value="ATPase_AAA_CS"/>
</dbReference>
<dbReference type="PANTHER" id="PTHR23069">
    <property type="entry name" value="AAA DOMAIN-CONTAINING"/>
    <property type="match status" value="1"/>
</dbReference>
<comment type="similarity">
    <text evidence="1">Belongs to the AAA ATPase family.</text>
</comment>
<dbReference type="Gene3D" id="1.10.8.60">
    <property type="match status" value="1"/>
</dbReference>
<feature type="region of interest" description="Disordered" evidence="8">
    <location>
        <begin position="37"/>
        <end position="295"/>
    </location>
</feature>
<dbReference type="EMBL" id="JACEGQ020000011">
    <property type="protein sequence ID" value="KAH8494626.1"/>
    <property type="molecule type" value="Genomic_DNA"/>
</dbReference>
<dbReference type="GO" id="GO:0006337">
    <property type="term" value="P:nucleosome disassembly"/>
    <property type="evidence" value="ECO:0007669"/>
    <property type="project" value="TreeGrafter"/>
</dbReference>
<dbReference type="InterPro" id="IPR003593">
    <property type="entry name" value="AAA+_ATPase"/>
</dbReference>
<feature type="domain" description="PHD-type" evidence="9">
    <location>
        <begin position="444"/>
        <end position="565"/>
    </location>
</feature>
<protein>
    <recommendedName>
        <fullName evidence="9">PHD-type domain-containing protein</fullName>
    </recommendedName>
</protein>
<dbReference type="GO" id="GO:0008270">
    <property type="term" value="F:zinc ion binding"/>
    <property type="evidence" value="ECO:0007669"/>
    <property type="project" value="UniProtKB-KW"/>
</dbReference>
<feature type="compositionally biased region" description="Acidic residues" evidence="8">
    <location>
        <begin position="122"/>
        <end position="136"/>
    </location>
</feature>
<feature type="region of interest" description="Disordered" evidence="8">
    <location>
        <begin position="1"/>
        <end position="24"/>
    </location>
</feature>
<dbReference type="GO" id="GO:0003682">
    <property type="term" value="F:chromatin binding"/>
    <property type="evidence" value="ECO:0007669"/>
    <property type="project" value="TreeGrafter"/>
</dbReference>
<evidence type="ECO:0000256" key="2">
    <source>
        <dbReference type="ARBA" id="ARBA00022723"/>
    </source>
</evidence>
<feature type="compositionally biased region" description="Basic and acidic residues" evidence="8">
    <location>
        <begin position="267"/>
        <end position="291"/>
    </location>
</feature>
<feature type="compositionally biased region" description="Acidic residues" evidence="8">
    <location>
        <begin position="223"/>
        <end position="236"/>
    </location>
</feature>
<evidence type="ECO:0000259" key="9">
    <source>
        <dbReference type="PROSITE" id="PS51805"/>
    </source>
</evidence>
<feature type="region of interest" description="Disordered" evidence="8">
    <location>
        <begin position="1618"/>
        <end position="1650"/>
    </location>
</feature>
<dbReference type="PROSITE" id="PS51805">
    <property type="entry name" value="EPHD"/>
    <property type="match status" value="1"/>
</dbReference>
<dbReference type="FunFam" id="3.30.40.10:FF:000739">
    <property type="entry name" value="P-loop containing nucleoside triphosphate hydrolases superfamily protein"/>
    <property type="match status" value="1"/>
</dbReference>
<dbReference type="Pfam" id="PF00004">
    <property type="entry name" value="AAA"/>
    <property type="match status" value="1"/>
</dbReference>
<feature type="region of interest" description="Disordered" evidence="8">
    <location>
        <begin position="1536"/>
        <end position="1602"/>
    </location>
</feature>
<dbReference type="Gene3D" id="3.30.40.10">
    <property type="entry name" value="Zinc/RING finger domain, C3HC4 (zinc finger)"/>
    <property type="match status" value="1"/>
</dbReference>
<keyword evidence="4" id="KW-0863">Zinc-finger</keyword>
<organism evidence="10 11">
    <name type="scientific">Populus deltoides</name>
    <name type="common">Eastern poplar</name>
    <name type="synonym">Eastern cottonwood</name>
    <dbReference type="NCBI Taxonomy" id="3696"/>
    <lineage>
        <taxon>Eukaryota</taxon>
        <taxon>Viridiplantae</taxon>
        <taxon>Streptophyta</taxon>
        <taxon>Embryophyta</taxon>
        <taxon>Tracheophyta</taxon>
        <taxon>Spermatophyta</taxon>
        <taxon>Magnoliopsida</taxon>
        <taxon>eudicotyledons</taxon>
        <taxon>Gunneridae</taxon>
        <taxon>Pentapetalae</taxon>
        <taxon>rosids</taxon>
        <taxon>fabids</taxon>
        <taxon>Malpighiales</taxon>
        <taxon>Salicaceae</taxon>
        <taxon>Saliceae</taxon>
        <taxon>Populus</taxon>
    </lineage>
</organism>
<evidence type="ECO:0000256" key="6">
    <source>
        <dbReference type="ARBA" id="ARBA00022840"/>
    </source>
</evidence>
<evidence type="ECO:0000256" key="3">
    <source>
        <dbReference type="ARBA" id="ARBA00022741"/>
    </source>
</evidence>
<dbReference type="InterPro" id="IPR003959">
    <property type="entry name" value="ATPase_AAA_core"/>
</dbReference>
<dbReference type="InterPro" id="IPR034732">
    <property type="entry name" value="EPHD"/>
</dbReference>